<sequence length="167" mass="17979">MNIHRFVFVVLFAGLLSACGFHLRGEAQLSPAMQVLSIEGADALSPLGRDLRKALDRTGARVVEAGTEGAAVLRIGSNQFRTDVLSVGGNARANEYTIRYHVEFDVVGPGATPLLAKQTIELSRDFTFDATQALGIAAEQDLLTGELQRDMVQAILRRLEAAGRTTP</sequence>
<keyword evidence="1 6" id="KW-0732">Signal</keyword>
<reference evidence="7 8" key="1">
    <citation type="submission" date="2016-10" db="EMBL/GenBank/DDBJ databases">
        <authorList>
            <person name="de Groot N.N."/>
        </authorList>
    </citation>
    <scope>NUCLEOTIDE SEQUENCE [LARGE SCALE GENOMIC DNA]</scope>
    <source>
        <strain evidence="7 8">CGMCC 1.7659</strain>
    </source>
</reference>
<dbReference type="GO" id="GO:0001530">
    <property type="term" value="F:lipopolysaccharide binding"/>
    <property type="evidence" value="ECO:0007669"/>
    <property type="project" value="TreeGrafter"/>
</dbReference>
<dbReference type="Proteomes" id="UP000198575">
    <property type="component" value="Unassembled WGS sequence"/>
</dbReference>
<dbReference type="Gene3D" id="3.30.160.150">
    <property type="entry name" value="Lipoprotein like domain"/>
    <property type="match status" value="1"/>
</dbReference>
<dbReference type="Pfam" id="PF04390">
    <property type="entry name" value="LptE"/>
    <property type="match status" value="1"/>
</dbReference>
<comment type="subcellular location">
    <subcellularLocation>
        <location evidence="6">Cell outer membrane</location>
        <topology evidence="6">Lipid-anchor</topology>
    </subcellularLocation>
</comment>
<dbReference type="GO" id="GO:0015920">
    <property type="term" value="P:lipopolysaccharide transport"/>
    <property type="evidence" value="ECO:0007669"/>
    <property type="project" value="TreeGrafter"/>
</dbReference>
<keyword evidence="3 6" id="KW-0564">Palmitate</keyword>
<keyword evidence="2 6" id="KW-0472">Membrane</keyword>
<evidence type="ECO:0000256" key="6">
    <source>
        <dbReference type="HAMAP-Rule" id="MF_01186"/>
    </source>
</evidence>
<protein>
    <recommendedName>
        <fullName evidence="6">LPS-assembly lipoprotein LptE</fullName>
    </recommendedName>
</protein>
<dbReference type="GO" id="GO:0009279">
    <property type="term" value="C:cell outer membrane"/>
    <property type="evidence" value="ECO:0007669"/>
    <property type="project" value="UniProtKB-SubCell"/>
</dbReference>
<gene>
    <name evidence="6" type="primary">lptE</name>
    <name evidence="7" type="ORF">SAMN05216289_11756</name>
</gene>
<comment type="similarity">
    <text evidence="6">Belongs to the LptE lipoprotein family.</text>
</comment>
<proteinExistence type="inferred from homology"/>
<evidence type="ECO:0000256" key="5">
    <source>
        <dbReference type="ARBA" id="ARBA00023288"/>
    </source>
</evidence>
<accession>A0A1I4YHT9</accession>
<evidence type="ECO:0000313" key="7">
    <source>
        <dbReference type="EMBL" id="SFN37149.1"/>
    </source>
</evidence>
<keyword evidence="4 6" id="KW-0998">Cell outer membrane</keyword>
<evidence type="ECO:0000256" key="1">
    <source>
        <dbReference type="ARBA" id="ARBA00022729"/>
    </source>
</evidence>
<keyword evidence="8" id="KW-1185">Reference proteome</keyword>
<dbReference type="PANTHER" id="PTHR38098">
    <property type="entry name" value="LPS-ASSEMBLY LIPOPROTEIN LPTE"/>
    <property type="match status" value="1"/>
</dbReference>
<dbReference type="PROSITE" id="PS51257">
    <property type="entry name" value="PROKAR_LIPOPROTEIN"/>
    <property type="match status" value="1"/>
</dbReference>
<dbReference type="InterPro" id="IPR007485">
    <property type="entry name" value="LPS_assembly_LptE"/>
</dbReference>
<dbReference type="PANTHER" id="PTHR38098:SF1">
    <property type="entry name" value="LPS-ASSEMBLY LIPOPROTEIN LPTE"/>
    <property type="match status" value="1"/>
</dbReference>
<dbReference type="STRING" id="578942.SAMN05216289_11756"/>
<evidence type="ECO:0000256" key="3">
    <source>
        <dbReference type="ARBA" id="ARBA00023139"/>
    </source>
</evidence>
<dbReference type="GO" id="GO:0043165">
    <property type="term" value="P:Gram-negative-bacterium-type cell outer membrane assembly"/>
    <property type="evidence" value="ECO:0007669"/>
    <property type="project" value="UniProtKB-UniRule"/>
</dbReference>
<evidence type="ECO:0000313" key="8">
    <source>
        <dbReference type="Proteomes" id="UP000198575"/>
    </source>
</evidence>
<dbReference type="AlphaFoldDB" id="A0A1I4YHT9"/>
<dbReference type="RefSeq" id="WP_175498060.1">
    <property type="nucleotide sequence ID" value="NZ_FOVF01000017.1"/>
</dbReference>
<dbReference type="EMBL" id="FOVF01000017">
    <property type="protein sequence ID" value="SFN37149.1"/>
    <property type="molecule type" value="Genomic_DNA"/>
</dbReference>
<name>A0A1I4YHT9_9GAMM</name>
<comment type="function">
    <text evidence="6">Together with LptD, is involved in the assembly of lipopolysaccharide (LPS) at the surface of the outer membrane. Required for the proper assembly of LptD. Binds LPS and may serve as the LPS recognition site at the outer membrane.</text>
</comment>
<dbReference type="HAMAP" id="MF_01186">
    <property type="entry name" value="LPS_assembly_LptE"/>
    <property type="match status" value="1"/>
</dbReference>
<comment type="subunit">
    <text evidence="6">Component of the lipopolysaccharide transport and assembly complex. Interacts with LptD.</text>
</comment>
<organism evidence="7 8">
    <name type="scientific">Dokdonella immobilis</name>
    <dbReference type="NCBI Taxonomy" id="578942"/>
    <lineage>
        <taxon>Bacteria</taxon>
        <taxon>Pseudomonadati</taxon>
        <taxon>Pseudomonadota</taxon>
        <taxon>Gammaproteobacteria</taxon>
        <taxon>Lysobacterales</taxon>
        <taxon>Rhodanobacteraceae</taxon>
        <taxon>Dokdonella</taxon>
    </lineage>
</organism>
<keyword evidence="5 6" id="KW-0449">Lipoprotein</keyword>
<dbReference type="GO" id="GO:1990351">
    <property type="term" value="C:transporter complex"/>
    <property type="evidence" value="ECO:0007669"/>
    <property type="project" value="TreeGrafter"/>
</dbReference>
<evidence type="ECO:0000256" key="2">
    <source>
        <dbReference type="ARBA" id="ARBA00023136"/>
    </source>
</evidence>
<evidence type="ECO:0000256" key="4">
    <source>
        <dbReference type="ARBA" id="ARBA00023237"/>
    </source>
</evidence>